<sequence>MSTAVLVSFRLGGTDGVSVEAAKWAWALGQLGWRVRTLAGTGCADQLLPGLAIDADQPPTSRELADALADADLVVVENLLSLPLNPPAAKLLARVLAGRPALLHHHDLPWQRPRFARLPPPPDDPAWVHVAINALSQRQLARRGLQAALLRNAFDPSAFAAGRRQALRDALGVEPDELLLLQPTRALPRKNVPGGLALGAHLARQPLLHRAGWRAVRYWLAGPPEDGYGPELTRLLADPPLPVTHGLPPGGPWDPADLYAAADAVVLPSFWEGFGNPTIESALARRPLALGPFPAARELAAYGFSWALPDDWTPATHAALAADLAEWLAEPQKWRTDRNEAVARRHFALAELPLRLDPLLRRVLGRSALP</sequence>
<dbReference type="SUPFAM" id="SSF53756">
    <property type="entry name" value="UDP-Glycosyltransferase/glycogen phosphorylase"/>
    <property type="match status" value="1"/>
</dbReference>
<dbReference type="Proteomes" id="UP001589788">
    <property type="component" value="Unassembled WGS sequence"/>
</dbReference>
<dbReference type="RefSeq" id="WP_377789472.1">
    <property type="nucleotide sequence ID" value="NZ_JBHLYQ010000067.1"/>
</dbReference>
<proteinExistence type="predicted"/>
<name>A0ABV6C306_9ACTN</name>
<reference evidence="1 2" key="1">
    <citation type="submission" date="2024-09" db="EMBL/GenBank/DDBJ databases">
        <authorList>
            <person name="Sun Q."/>
            <person name="Mori K."/>
        </authorList>
    </citation>
    <scope>NUCLEOTIDE SEQUENCE [LARGE SCALE GENOMIC DNA]</scope>
    <source>
        <strain evidence="1 2">JCM 15389</strain>
    </source>
</reference>
<keyword evidence="2" id="KW-1185">Reference proteome</keyword>
<evidence type="ECO:0008006" key="3">
    <source>
        <dbReference type="Google" id="ProtNLM"/>
    </source>
</evidence>
<accession>A0ABV6C306</accession>
<dbReference type="EMBL" id="JBHLYQ010000067">
    <property type="protein sequence ID" value="MFC0082057.1"/>
    <property type="molecule type" value="Genomic_DNA"/>
</dbReference>
<gene>
    <name evidence="1" type="ORF">ACFFRE_07835</name>
</gene>
<organism evidence="1 2">
    <name type="scientific">Aciditerrimonas ferrireducens</name>
    <dbReference type="NCBI Taxonomy" id="667306"/>
    <lineage>
        <taxon>Bacteria</taxon>
        <taxon>Bacillati</taxon>
        <taxon>Actinomycetota</taxon>
        <taxon>Acidimicrobiia</taxon>
        <taxon>Acidimicrobiales</taxon>
        <taxon>Acidimicrobiaceae</taxon>
        <taxon>Aciditerrimonas</taxon>
    </lineage>
</organism>
<dbReference type="Gene3D" id="3.40.50.2000">
    <property type="entry name" value="Glycogen Phosphorylase B"/>
    <property type="match status" value="1"/>
</dbReference>
<protein>
    <recommendedName>
        <fullName evidence="3">Glycosyl transferase family 1 domain-containing protein</fullName>
    </recommendedName>
</protein>
<evidence type="ECO:0000313" key="2">
    <source>
        <dbReference type="Proteomes" id="UP001589788"/>
    </source>
</evidence>
<comment type="caution">
    <text evidence="1">The sequence shown here is derived from an EMBL/GenBank/DDBJ whole genome shotgun (WGS) entry which is preliminary data.</text>
</comment>
<evidence type="ECO:0000313" key="1">
    <source>
        <dbReference type="EMBL" id="MFC0082057.1"/>
    </source>
</evidence>